<dbReference type="Gene3D" id="3.20.20.70">
    <property type="entry name" value="Aldolase class I"/>
    <property type="match status" value="1"/>
</dbReference>
<dbReference type="Proteomes" id="UP001214017">
    <property type="component" value="Unassembled WGS sequence"/>
</dbReference>
<dbReference type="GeneID" id="29452812"/>
<dbReference type="SUPFAM" id="SSF51445">
    <property type="entry name" value="(Trans)glycosidases"/>
    <property type="match status" value="1"/>
</dbReference>
<dbReference type="Pfam" id="PF02065">
    <property type="entry name" value="Melibiase"/>
    <property type="match status" value="1"/>
</dbReference>
<dbReference type="InterPro" id="IPR017853">
    <property type="entry name" value="GH"/>
</dbReference>
<comment type="caution">
    <text evidence="2">The sequence shown here is derived from an EMBL/GenBank/DDBJ whole genome shotgun (WGS) entry which is preliminary data.</text>
</comment>
<sequence length="709" mass="82511">MKVQLLFEKHLNRGRKKKSFFLLGLLFLLGKTVVAQDTFYGYLKKDTLIMGNNRIERTFLWNNGNLITHTLTDKTNRYSWRNTSRTPDFQLNKELVEAEKASVDIVRVAQTTIHPAYLQIEVKFALRQLQVKRVYKVYNDCPAIACNTYLKGNVSILGKSEELNNADRKNIEFLEDMQINQTASTLDKLNFKGQHWNVDCIEFFDATDWNNNLVVERNFLSYRKNHYRGNLLQVRENISKNGFFFLKEAPCSNVQLAYQGYDFMAEFGSFTVTGLGVSEKDITPDKWTPAYGCVIGVYGPEAVDKLVALRTYQKQIRRLLPQRDEMIMMNTWGDRSQDSKVNEAFCLRELERAVQLGITHFQIDDGWQTGKSPNSAVAKGSFKDIWSNPDYWTPDKSKYPRGLSPIIKRGKELGIDIALWFNPSIQDNFADWKKDAEAIIRLYKEYGICIFKIDGLSIPTKEAEMNLHRLFDYVLAETDNQVVFNLDATAGRRGGYHTFNRYGNIFLENRYTDWQNYYPYWTLRNLWQLSKYVPAEKLQIEFLNKWRNEKKYANDPFGPANYSFEYLFAITMAGQPLAWMEGTNLPQEALLLREQVEKYRGFQHDFHQGIILPVGDMPDGRSWTGFQSIREHQGYFIFFREYHPLQSYHVKTWLAPGTEIECVPLLGHGKAIKTIVDEKGTIEVFLPSMNDYVVYKYVIVQSQSLVEIK</sequence>
<evidence type="ECO:0000313" key="1">
    <source>
        <dbReference type="EMBL" id="MDC2408569.1"/>
    </source>
</evidence>
<dbReference type="Proteomes" id="UP000266492">
    <property type="component" value="Unassembled WGS sequence"/>
</dbReference>
<dbReference type="EC" id="3.2.1.22" evidence="1"/>
<dbReference type="EMBL" id="JAQNWR010000007">
    <property type="protein sequence ID" value="MDC2408569.1"/>
    <property type="molecule type" value="Genomic_DNA"/>
</dbReference>
<dbReference type="GO" id="GO:0004557">
    <property type="term" value="F:alpha-galactosidase activity"/>
    <property type="evidence" value="ECO:0007669"/>
    <property type="project" value="UniProtKB-EC"/>
</dbReference>
<dbReference type="InterPro" id="IPR013785">
    <property type="entry name" value="Aldolase_TIM"/>
</dbReference>
<dbReference type="KEGG" id="boa:Bovatus_03161"/>
<evidence type="ECO:0000313" key="3">
    <source>
        <dbReference type="Proteomes" id="UP000266492"/>
    </source>
</evidence>
<reference evidence="1" key="2">
    <citation type="submission" date="2022-10" db="EMBL/GenBank/DDBJ databases">
        <title>Human gut microbiome strain richness.</title>
        <authorList>
            <person name="Chen-Liaw A."/>
        </authorList>
    </citation>
    <scope>NUCLEOTIDE SEQUENCE</scope>
    <source>
        <strain evidence="1">F7_m1001271B151109d0_201107</strain>
    </source>
</reference>
<evidence type="ECO:0000313" key="2">
    <source>
        <dbReference type="EMBL" id="RGS87414.1"/>
    </source>
</evidence>
<dbReference type="EMBL" id="QRVZ01000002">
    <property type="protein sequence ID" value="RGS87414.1"/>
    <property type="molecule type" value="Genomic_DNA"/>
</dbReference>
<reference evidence="2 3" key="1">
    <citation type="submission" date="2018-08" db="EMBL/GenBank/DDBJ databases">
        <title>A genome reference for cultivated species of the human gut microbiota.</title>
        <authorList>
            <person name="Zou Y."/>
            <person name="Xue W."/>
            <person name="Luo G."/>
        </authorList>
    </citation>
    <scope>NUCLEOTIDE SEQUENCE [LARGE SCALE GENOMIC DNA]</scope>
    <source>
        <strain evidence="2 3">AF20-9LB</strain>
    </source>
</reference>
<dbReference type="AlphaFoldDB" id="A0A395W5F5"/>
<keyword evidence="1" id="KW-0378">Hydrolase</keyword>
<dbReference type="RefSeq" id="WP_004298571.1">
    <property type="nucleotide sequence ID" value="NZ_BAABYJ010000001.1"/>
</dbReference>
<accession>A0A395W5F5</accession>
<keyword evidence="1" id="KW-0326">Glycosidase</keyword>
<proteinExistence type="predicted"/>
<organism evidence="2 3">
    <name type="scientific">Bacteroides ovatus</name>
    <dbReference type="NCBI Taxonomy" id="28116"/>
    <lineage>
        <taxon>Bacteria</taxon>
        <taxon>Pseudomonadati</taxon>
        <taxon>Bacteroidota</taxon>
        <taxon>Bacteroidia</taxon>
        <taxon>Bacteroidales</taxon>
        <taxon>Bacteroidaceae</taxon>
        <taxon>Bacteroides</taxon>
    </lineage>
</organism>
<name>A0A395W5F5_BACOV</name>
<gene>
    <name evidence="2" type="ORF">DWX70_02845</name>
    <name evidence="1" type="ORF">PO240_11855</name>
</gene>
<protein>
    <submittedName>
        <fullName evidence="2">Alpha-galactosidase</fullName>
        <ecNumber evidence="1">3.2.1.22</ecNumber>
    </submittedName>
</protein>